<dbReference type="Proteomes" id="UP000600865">
    <property type="component" value="Unassembled WGS sequence"/>
</dbReference>
<proteinExistence type="predicted"/>
<evidence type="ECO:0000313" key="2">
    <source>
        <dbReference type="Proteomes" id="UP000600865"/>
    </source>
</evidence>
<name>A0A918NGG9_9PROT</name>
<dbReference type="EMBL" id="BMYV01000001">
    <property type="protein sequence ID" value="GGX65706.1"/>
    <property type="molecule type" value="Genomic_DNA"/>
</dbReference>
<comment type="caution">
    <text evidence="1">The sequence shown here is derived from an EMBL/GenBank/DDBJ whole genome shotgun (WGS) entry which is preliminary data.</text>
</comment>
<keyword evidence="2" id="KW-1185">Reference proteome</keyword>
<protein>
    <submittedName>
        <fullName evidence="1">Uncharacterized protein</fullName>
    </submittedName>
</protein>
<sequence length="56" mass="5893">MIIQKGACIGRDDMDELSAGRSIAAIGDLYKGRSASDRPQAKDVFGVDRGFGCESG</sequence>
<accession>A0A918NGG9</accession>
<gene>
    <name evidence="1" type="ORF">GCM10011309_14960</name>
</gene>
<organism evidence="1 2">
    <name type="scientific">Litorimonas cladophorae</name>
    <dbReference type="NCBI Taxonomy" id="1220491"/>
    <lineage>
        <taxon>Bacteria</taxon>
        <taxon>Pseudomonadati</taxon>
        <taxon>Pseudomonadota</taxon>
        <taxon>Alphaproteobacteria</taxon>
        <taxon>Maricaulales</taxon>
        <taxon>Robiginitomaculaceae</taxon>
    </lineage>
</organism>
<evidence type="ECO:0000313" key="1">
    <source>
        <dbReference type="EMBL" id="GGX65706.1"/>
    </source>
</evidence>
<reference evidence="1 2" key="1">
    <citation type="journal article" date="2014" name="Int. J. Syst. Evol. Microbiol.">
        <title>Complete genome sequence of Corynebacterium casei LMG S-19264T (=DSM 44701T), isolated from a smear-ripened cheese.</title>
        <authorList>
            <consortium name="US DOE Joint Genome Institute (JGI-PGF)"/>
            <person name="Walter F."/>
            <person name="Albersmeier A."/>
            <person name="Kalinowski J."/>
            <person name="Ruckert C."/>
        </authorList>
    </citation>
    <scope>NUCLEOTIDE SEQUENCE [LARGE SCALE GENOMIC DNA]</scope>
    <source>
        <strain evidence="1 2">KCTC 23968</strain>
    </source>
</reference>
<dbReference type="AlphaFoldDB" id="A0A918NGG9"/>